<gene>
    <name evidence="2" type="ORF">FSZ31_08200</name>
</gene>
<keyword evidence="3" id="KW-1185">Reference proteome</keyword>
<evidence type="ECO:0000313" key="3">
    <source>
        <dbReference type="Proteomes" id="UP000321129"/>
    </source>
</evidence>
<protein>
    <submittedName>
        <fullName evidence="2">Aldolase</fullName>
    </submittedName>
</protein>
<dbReference type="GO" id="GO:0000155">
    <property type="term" value="F:phosphorelay sensor kinase activity"/>
    <property type="evidence" value="ECO:0007669"/>
    <property type="project" value="InterPro"/>
</dbReference>
<dbReference type="OrthoDB" id="8326226at2"/>
<dbReference type="CDD" id="cd01918">
    <property type="entry name" value="HprK_C"/>
    <property type="match status" value="1"/>
</dbReference>
<evidence type="ECO:0000259" key="1">
    <source>
        <dbReference type="Pfam" id="PF07475"/>
    </source>
</evidence>
<reference evidence="2 3" key="1">
    <citation type="submission" date="2019-08" db="EMBL/GenBank/DDBJ databases">
        <title>Sphingorhabdus soil sp. nov., isolated from arctic soil.</title>
        <authorList>
            <person name="Liu Y."/>
        </authorList>
    </citation>
    <scope>NUCLEOTIDE SEQUENCE [LARGE SCALE GENOMIC DNA]</scope>
    <source>
        <strain evidence="2 3">D-2Q-5-6</strain>
    </source>
</reference>
<dbReference type="RefSeq" id="WP_147122884.1">
    <property type="nucleotide sequence ID" value="NZ_VOPY01000002.1"/>
</dbReference>
<dbReference type="GO" id="GO:0005524">
    <property type="term" value="F:ATP binding"/>
    <property type="evidence" value="ECO:0007669"/>
    <property type="project" value="InterPro"/>
</dbReference>
<comment type="caution">
    <text evidence="2">The sequence shown here is derived from an EMBL/GenBank/DDBJ whole genome shotgun (WGS) entry which is preliminary data.</text>
</comment>
<proteinExistence type="predicted"/>
<dbReference type="Pfam" id="PF07475">
    <property type="entry name" value="Hpr_kinase_C"/>
    <property type="match status" value="1"/>
</dbReference>
<organism evidence="2 3">
    <name type="scientific">Flavisphingopyxis soli</name>
    <dbReference type="NCBI Taxonomy" id="2601267"/>
    <lineage>
        <taxon>Bacteria</taxon>
        <taxon>Pseudomonadati</taxon>
        <taxon>Pseudomonadota</taxon>
        <taxon>Alphaproteobacteria</taxon>
        <taxon>Sphingomonadales</taxon>
        <taxon>Sphingopyxidaceae</taxon>
        <taxon>Flavisphingopyxis</taxon>
    </lineage>
</organism>
<evidence type="ECO:0000313" key="2">
    <source>
        <dbReference type="EMBL" id="TXC68929.1"/>
    </source>
</evidence>
<accession>A0A5C6U807</accession>
<sequence>MTDAAPETIHATCVAIDGLGVLIVGPSGSGKSDLALRLIDRGAMLVSDDRCIVAARDDGTVSVSPPATIAGKIEVRGIGIVTMDHVDDAPLALVVALENDPPRMPDEDDTIEIARCRVPRLRTDAGQASAPIKVALALHGAMAKMA</sequence>
<name>A0A5C6U807_9SPHN</name>
<dbReference type="SUPFAM" id="SSF53795">
    <property type="entry name" value="PEP carboxykinase-like"/>
    <property type="match status" value="1"/>
</dbReference>
<dbReference type="AlphaFoldDB" id="A0A5C6U807"/>
<feature type="domain" description="HPr kinase/phosphorylase C-terminal" evidence="1">
    <location>
        <begin position="6"/>
        <end position="85"/>
    </location>
</feature>
<dbReference type="EMBL" id="VOPY01000002">
    <property type="protein sequence ID" value="TXC68929.1"/>
    <property type="molecule type" value="Genomic_DNA"/>
</dbReference>
<dbReference type="InterPro" id="IPR011104">
    <property type="entry name" value="Hpr_kin/Pase_C"/>
</dbReference>
<dbReference type="GO" id="GO:0006109">
    <property type="term" value="P:regulation of carbohydrate metabolic process"/>
    <property type="evidence" value="ECO:0007669"/>
    <property type="project" value="InterPro"/>
</dbReference>
<dbReference type="Proteomes" id="UP000321129">
    <property type="component" value="Unassembled WGS sequence"/>
</dbReference>
<dbReference type="Gene3D" id="3.40.50.300">
    <property type="entry name" value="P-loop containing nucleotide triphosphate hydrolases"/>
    <property type="match status" value="1"/>
</dbReference>
<dbReference type="InterPro" id="IPR027417">
    <property type="entry name" value="P-loop_NTPase"/>
</dbReference>